<keyword evidence="4" id="KW-1185">Reference proteome</keyword>
<feature type="transmembrane region" description="Helical" evidence="1">
    <location>
        <begin position="122"/>
        <end position="140"/>
    </location>
</feature>
<feature type="transmembrane region" description="Helical" evidence="1">
    <location>
        <begin position="39"/>
        <end position="58"/>
    </location>
</feature>
<evidence type="ECO:0000313" key="4">
    <source>
        <dbReference type="Proteomes" id="UP000555728"/>
    </source>
</evidence>
<keyword evidence="1" id="KW-1133">Transmembrane helix</keyword>
<sequence>MHRAELLMAVAMMALSVVFMVMATDLPIGWVPGSGPGGGAFPFWLSLIMLVAGAVILVRELRARQTGRAVRKPFINRVALLDIGLVCAAVVATIGLMHVVGTYVAIPLFLVFYLRVIGRHGWSLIAAFAVVTPIVLFLFFEVTLRILLPKGITEPLFFPLYAFFF</sequence>
<reference evidence="3 4" key="1">
    <citation type="submission" date="2020-08" db="EMBL/GenBank/DDBJ databases">
        <title>Genome sequencing of Purple Non-Sulfur Bacteria from various extreme environments.</title>
        <authorList>
            <person name="Mayer M."/>
        </authorList>
    </citation>
    <scope>NUCLEOTIDE SEQUENCE [LARGE SCALE GENOMIC DNA]</scope>
    <source>
        <strain evidence="3 4">JA135</strain>
    </source>
</reference>
<keyword evidence="1" id="KW-0472">Membrane</keyword>
<protein>
    <recommendedName>
        <fullName evidence="2">DUF1468 domain-containing protein</fullName>
    </recommendedName>
</protein>
<proteinExistence type="predicted"/>
<comment type="caution">
    <text evidence="3">The sequence shown here is derived from an EMBL/GenBank/DDBJ whole genome shotgun (WGS) entry which is preliminary data.</text>
</comment>
<gene>
    <name evidence="3" type="ORF">GGD88_000540</name>
</gene>
<dbReference type="Proteomes" id="UP000555728">
    <property type="component" value="Unassembled WGS sequence"/>
</dbReference>
<evidence type="ECO:0000256" key="1">
    <source>
        <dbReference type="SAM" id="Phobius"/>
    </source>
</evidence>
<evidence type="ECO:0000259" key="2">
    <source>
        <dbReference type="Pfam" id="PF07331"/>
    </source>
</evidence>
<dbReference type="EMBL" id="JACIGI010000003">
    <property type="protein sequence ID" value="MBB4284829.1"/>
    <property type="molecule type" value="Genomic_DNA"/>
</dbReference>
<feature type="domain" description="DUF1468" evidence="2">
    <location>
        <begin position="7"/>
        <end position="149"/>
    </location>
</feature>
<dbReference type="InterPro" id="IPR009936">
    <property type="entry name" value="DUF1468"/>
</dbReference>
<organism evidence="3 4">
    <name type="scientific">Roseospira goensis</name>
    <dbReference type="NCBI Taxonomy" id="391922"/>
    <lineage>
        <taxon>Bacteria</taxon>
        <taxon>Pseudomonadati</taxon>
        <taxon>Pseudomonadota</taxon>
        <taxon>Alphaproteobacteria</taxon>
        <taxon>Rhodospirillales</taxon>
        <taxon>Rhodospirillaceae</taxon>
        <taxon>Roseospira</taxon>
    </lineage>
</organism>
<name>A0A7W6RYB5_9PROT</name>
<dbReference type="AlphaFoldDB" id="A0A7W6RYB5"/>
<keyword evidence="1" id="KW-0812">Transmembrane</keyword>
<evidence type="ECO:0000313" key="3">
    <source>
        <dbReference type="EMBL" id="MBB4284829.1"/>
    </source>
</evidence>
<feature type="transmembrane region" description="Helical" evidence="1">
    <location>
        <begin position="79"/>
        <end position="110"/>
    </location>
</feature>
<dbReference type="RefSeq" id="WP_184431437.1">
    <property type="nucleotide sequence ID" value="NZ_JACIGI010000003.1"/>
</dbReference>
<dbReference type="Pfam" id="PF07331">
    <property type="entry name" value="TctB"/>
    <property type="match status" value="1"/>
</dbReference>
<accession>A0A7W6RYB5</accession>